<dbReference type="RefSeq" id="WP_390363705.1">
    <property type="nucleotide sequence ID" value="NZ_JBHTKJ010000055.1"/>
</dbReference>
<sequence>PRPVREASSRRANHQFTLVVLIRGVIDGDGWVQRNGYVMNVTTGSSHFANGLLSVFESWGLRSEITSTVSQAGNPIYRIWVKGKRDLPKLAKIIYNNVTKENYVQHKRERISQRSQ</sequence>
<evidence type="ECO:0000259" key="1">
    <source>
        <dbReference type="Pfam" id="PF14528"/>
    </source>
</evidence>
<gene>
    <name evidence="2" type="ORF">ACFQ3N_16725</name>
</gene>
<dbReference type="GO" id="GO:0004519">
    <property type="term" value="F:endonuclease activity"/>
    <property type="evidence" value="ECO:0007669"/>
    <property type="project" value="UniProtKB-KW"/>
</dbReference>
<dbReference type="SUPFAM" id="SSF55608">
    <property type="entry name" value="Homing endonucleases"/>
    <property type="match status" value="1"/>
</dbReference>
<name>A0ABW3LRR9_9BACI</name>
<keyword evidence="3" id="KW-1185">Reference proteome</keyword>
<evidence type="ECO:0000313" key="2">
    <source>
        <dbReference type="EMBL" id="MFD1040019.1"/>
    </source>
</evidence>
<keyword evidence="2" id="KW-0540">Nuclease</keyword>
<comment type="caution">
    <text evidence="2">The sequence shown here is derived from an EMBL/GenBank/DDBJ whole genome shotgun (WGS) entry which is preliminary data.</text>
</comment>
<dbReference type="Pfam" id="PF14528">
    <property type="entry name" value="LAGLIDADG_3"/>
    <property type="match status" value="1"/>
</dbReference>
<dbReference type="InterPro" id="IPR004860">
    <property type="entry name" value="LAGLIDADG_dom"/>
</dbReference>
<accession>A0ABW3LRR9</accession>
<evidence type="ECO:0000313" key="3">
    <source>
        <dbReference type="Proteomes" id="UP001597040"/>
    </source>
</evidence>
<protein>
    <submittedName>
        <fullName evidence="2">LAGLIDADG family homing endonuclease</fullName>
    </submittedName>
</protein>
<dbReference type="EMBL" id="JBHTKJ010000055">
    <property type="protein sequence ID" value="MFD1040019.1"/>
    <property type="molecule type" value="Genomic_DNA"/>
</dbReference>
<proteinExistence type="predicted"/>
<dbReference type="Proteomes" id="UP001597040">
    <property type="component" value="Unassembled WGS sequence"/>
</dbReference>
<feature type="non-terminal residue" evidence="2">
    <location>
        <position position="1"/>
    </location>
</feature>
<keyword evidence="2" id="KW-0255">Endonuclease</keyword>
<feature type="domain" description="Homing endonuclease LAGLIDADG" evidence="1">
    <location>
        <begin position="21"/>
        <end position="94"/>
    </location>
</feature>
<organism evidence="2 3">
    <name type="scientific">Virgibacillus byunsanensis</name>
    <dbReference type="NCBI Taxonomy" id="570945"/>
    <lineage>
        <taxon>Bacteria</taxon>
        <taxon>Bacillati</taxon>
        <taxon>Bacillota</taxon>
        <taxon>Bacilli</taxon>
        <taxon>Bacillales</taxon>
        <taxon>Bacillaceae</taxon>
        <taxon>Virgibacillus</taxon>
    </lineage>
</organism>
<reference evidence="3" key="1">
    <citation type="journal article" date="2019" name="Int. J. Syst. Evol. Microbiol.">
        <title>The Global Catalogue of Microorganisms (GCM) 10K type strain sequencing project: providing services to taxonomists for standard genome sequencing and annotation.</title>
        <authorList>
            <consortium name="The Broad Institute Genomics Platform"/>
            <consortium name="The Broad Institute Genome Sequencing Center for Infectious Disease"/>
            <person name="Wu L."/>
            <person name="Ma J."/>
        </authorList>
    </citation>
    <scope>NUCLEOTIDE SEQUENCE [LARGE SCALE GENOMIC DNA]</scope>
    <source>
        <strain evidence="3">CCUG 56754</strain>
    </source>
</reference>
<dbReference type="Gene3D" id="3.10.28.10">
    <property type="entry name" value="Homing endonucleases"/>
    <property type="match status" value="1"/>
</dbReference>
<dbReference type="InterPro" id="IPR027434">
    <property type="entry name" value="Homing_endonucl"/>
</dbReference>
<keyword evidence="2" id="KW-0378">Hydrolase</keyword>